<dbReference type="InterPro" id="IPR012816">
    <property type="entry name" value="NADAR"/>
</dbReference>
<evidence type="ECO:0000313" key="3">
    <source>
        <dbReference type="EMBL" id="TFK49470.1"/>
    </source>
</evidence>
<feature type="compositionally biased region" description="Polar residues" evidence="1">
    <location>
        <begin position="1"/>
        <end position="16"/>
    </location>
</feature>
<dbReference type="Proteomes" id="UP000305948">
    <property type="component" value="Unassembled WGS sequence"/>
</dbReference>
<evidence type="ECO:0000256" key="1">
    <source>
        <dbReference type="SAM" id="MobiDB-lite"/>
    </source>
</evidence>
<name>A0A5C3MWC6_9AGAM</name>
<dbReference type="OrthoDB" id="206452at2759"/>
<accession>A0A5C3MWC6</accession>
<keyword evidence="4" id="KW-1185">Reference proteome</keyword>
<dbReference type="Pfam" id="PF08719">
    <property type="entry name" value="NADAR"/>
    <property type="match status" value="1"/>
</dbReference>
<dbReference type="CDD" id="cd15457">
    <property type="entry name" value="NADAR"/>
    <property type="match status" value="1"/>
</dbReference>
<dbReference type="Gene3D" id="1.10.357.40">
    <property type="entry name" value="YbiA-like"/>
    <property type="match status" value="1"/>
</dbReference>
<dbReference type="InterPro" id="IPR037238">
    <property type="entry name" value="YbiA-like_sf"/>
</dbReference>
<gene>
    <name evidence="3" type="ORF">OE88DRAFT_1663069</name>
</gene>
<reference evidence="3 4" key="1">
    <citation type="journal article" date="2019" name="Nat. Ecol. Evol.">
        <title>Megaphylogeny resolves global patterns of mushroom evolution.</title>
        <authorList>
            <person name="Varga T."/>
            <person name="Krizsan K."/>
            <person name="Foldi C."/>
            <person name="Dima B."/>
            <person name="Sanchez-Garcia M."/>
            <person name="Sanchez-Ramirez S."/>
            <person name="Szollosi G.J."/>
            <person name="Szarkandi J.G."/>
            <person name="Papp V."/>
            <person name="Albert L."/>
            <person name="Andreopoulos W."/>
            <person name="Angelini C."/>
            <person name="Antonin V."/>
            <person name="Barry K.W."/>
            <person name="Bougher N.L."/>
            <person name="Buchanan P."/>
            <person name="Buyck B."/>
            <person name="Bense V."/>
            <person name="Catcheside P."/>
            <person name="Chovatia M."/>
            <person name="Cooper J."/>
            <person name="Damon W."/>
            <person name="Desjardin D."/>
            <person name="Finy P."/>
            <person name="Geml J."/>
            <person name="Haridas S."/>
            <person name="Hughes K."/>
            <person name="Justo A."/>
            <person name="Karasinski D."/>
            <person name="Kautmanova I."/>
            <person name="Kiss B."/>
            <person name="Kocsube S."/>
            <person name="Kotiranta H."/>
            <person name="LaButti K.M."/>
            <person name="Lechner B.E."/>
            <person name="Liimatainen K."/>
            <person name="Lipzen A."/>
            <person name="Lukacs Z."/>
            <person name="Mihaltcheva S."/>
            <person name="Morgado L.N."/>
            <person name="Niskanen T."/>
            <person name="Noordeloos M.E."/>
            <person name="Ohm R.A."/>
            <person name="Ortiz-Santana B."/>
            <person name="Ovrebo C."/>
            <person name="Racz N."/>
            <person name="Riley R."/>
            <person name="Savchenko A."/>
            <person name="Shiryaev A."/>
            <person name="Soop K."/>
            <person name="Spirin V."/>
            <person name="Szebenyi C."/>
            <person name="Tomsovsky M."/>
            <person name="Tulloss R.E."/>
            <person name="Uehling J."/>
            <person name="Grigoriev I.V."/>
            <person name="Vagvolgyi C."/>
            <person name="Papp T."/>
            <person name="Martin F.M."/>
            <person name="Miettinen O."/>
            <person name="Hibbett D.S."/>
            <person name="Nagy L.G."/>
        </authorList>
    </citation>
    <scope>NUCLEOTIDE SEQUENCE [LARGE SCALE GENOMIC DNA]</scope>
    <source>
        <strain evidence="3 4">OMC1185</strain>
    </source>
</reference>
<dbReference type="STRING" id="5364.A0A5C3MWC6"/>
<protein>
    <submittedName>
        <fullName evidence="3">DUF1768-domain-containing protein</fullName>
    </submittedName>
</protein>
<dbReference type="NCBIfam" id="TIGR02464">
    <property type="entry name" value="ribofla_fusion"/>
    <property type="match status" value="1"/>
</dbReference>
<dbReference type="SUPFAM" id="SSF143990">
    <property type="entry name" value="YbiA-like"/>
    <property type="match status" value="1"/>
</dbReference>
<evidence type="ECO:0000259" key="2">
    <source>
        <dbReference type="Pfam" id="PF08719"/>
    </source>
</evidence>
<sequence length="228" mass="25224">MSVPVKTSVTTPNAASLTKLPDSSKGNQYSKTSRKSEPPASPPANGGFLMGILSAFGLGGLPRGSRTNDGKSGLKHQTGAIKFYQRGQPYYEFTNFAPYPVRYNQKDYPTCEHLFQSLKFDSQGDVDRIRSQATPRAALDEAKKLQGRVRKGWIEKRLNVKAMEQALLLKFTQHEQLKKMLLDTDDAKLIEDSPIDAFWGVGPNGQGGNELGKALEKVRSSLRRFESS</sequence>
<feature type="region of interest" description="Disordered" evidence="1">
    <location>
        <begin position="1"/>
        <end position="44"/>
    </location>
</feature>
<evidence type="ECO:0000313" key="4">
    <source>
        <dbReference type="Proteomes" id="UP000305948"/>
    </source>
</evidence>
<feature type="domain" description="NADAR" evidence="2">
    <location>
        <begin position="83"/>
        <end position="223"/>
    </location>
</feature>
<organism evidence="3 4">
    <name type="scientific">Heliocybe sulcata</name>
    <dbReference type="NCBI Taxonomy" id="5364"/>
    <lineage>
        <taxon>Eukaryota</taxon>
        <taxon>Fungi</taxon>
        <taxon>Dikarya</taxon>
        <taxon>Basidiomycota</taxon>
        <taxon>Agaricomycotina</taxon>
        <taxon>Agaricomycetes</taxon>
        <taxon>Gloeophyllales</taxon>
        <taxon>Gloeophyllaceae</taxon>
        <taxon>Heliocybe</taxon>
    </lineage>
</organism>
<proteinExistence type="predicted"/>
<dbReference type="AlphaFoldDB" id="A0A5C3MWC6"/>
<dbReference type="EMBL" id="ML213516">
    <property type="protein sequence ID" value="TFK49470.1"/>
    <property type="molecule type" value="Genomic_DNA"/>
</dbReference>